<reference evidence="1 2" key="2">
    <citation type="journal article" date="2022" name="Mol. Ecol. Resour.">
        <title>The genomes of chicory, endive, great burdock and yacon provide insights into Asteraceae paleo-polyploidization history and plant inulin production.</title>
        <authorList>
            <person name="Fan W."/>
            <person name="Wang S."/>
            <person name="Wang H."/>
            <person name="Wang A."/>
            <person name="Jiang F."/>
            <person name="Liu H."/>
            <person name="Zhao H."/>
            <person name="Xu D."/>
            <person name="Zhang Y."/>
        </authorList>
    </citation>
    <scope>NUCLEOTIDE SEQUENCE [LARGE SCALE GENOMIC DNA]</scope>
    <source>
        <strain evidence="2">cv. Yunnan</strain>
        <tissue evidence="1">Leaves</tissue>
    </source>
</reference>
<protein>
    <submittedName>
        <fullName evidence="1">Uncharacterized protein</fullName>
    </submittedName>
</protein>
<dbReference type="EMBL" id="CM042043">
    <property type="protein sequence ID" value="KAI3695050.1"/>
    <property type="molecule type" value="Genomic_DNA"/>
</dbReference>
<sequence length="182" mass="21234">MANILYRIGVVDILQSAQKVCTAWRKIFKDPAMWRVVYMGSSSDLNADIELDAMCKHVVDRSQGQLVDITIVEFGYGEILLNIADRSSQLKRLTIACCDDYMYYMWTESLKKLPLLEELSLYATIISEEAIETAGRYCSMLKTLKVNYEDRRFWDDDKSDEEYDKESYMESDDESDDEFDDR</sequence>
<evidence type="ECO:0000313" key="2">
    <source>
        <dbReference type="Proteomes" id="UP001056120"/>
    </source>
</evidence>
<organism evidence="1 2">
    <name type="scientific">Smallanthus sonchifolius</name>
    <dbReference type="NCBI Taxonomy" id="185202"/>
    <lineage>
        <taxon>Eukaryota</taxon>
        <taxon>Viridiplantae</taxon>
        <taxon>Streptophyta</taxon>
        <taxon>Embryophyta</taxon>
        <taxon>Tracheophyta</taxon>
        <taxon>Spermatophyta</taxon>
        <taxon>Magnoliopsida</taxon>
        <taxon>eudicotyledons</taxon>
        <taxon>Gunneridae</taxon>
        <taxon>Pentapetalae</taxon>
        <taxon>asterids</taxon>
        <taxon>campanulids</taxon>
        <taxon>Asterales</taxon>
        <taxon>Asteraceae</taxon>
        <taxon>Asteroideae</taxon>
        <taxon>Heliantheae alliance</taxon>
        <taxon>Millerieae</taxon>
        <taxon>Smallanthus</taxon>
    </lineage>
</organism>
<comment type="caution">
    <text evidence="1">The sequence shown here is derived from an EMBL/GenBank/DDBJ whole genome shotgun (WGS) entry which is preliminary data.</text>
</comment>
<evidence type="ECO:0000313" key="1">
    <source>
        <dbReference type="EMBL" id="KAI3695050.1"/>
    </source>
</evidence>
<keyword evidence="2" id="KW-1185">Reference proteome</keyword>
<proteinExistence type="predicted"/>
<name>A0ACB8ZG06_9ASTR</name>
<dbReference type="Proteomes" id="UP001056120">
    <property type="component" value="Linkage Group LG26"/>
</dbReference>
<reference evidence="2" key="1">
    <citation type="journal article" date="2022" name="Mol. Ecol. Resour.">
        <title>The genomes of chicory, endive, great burdock and yacon provide insights into Asteraceae palaeo-polyploidization history and plant inulin production.</title>
        <authorList>
            <person name="Fan W."/>
            <person name="Wang S."/>
            <person name="Wang H."/>
            <person name="Wang A."/>
            <person name="Jiang F."/>
            <person name="Liu H."/>
            <person name="Zhao H."/>
            <person name="Xu D."/>
            <person name="Zhang Y."/>
        </authorList>
    </citation>
    <scope>NUCLEOTIDE SEQUENCE [LARGE SCALE GENOMIC DNA]</scope>
    <source>
        <strain evidence="2">cv. Yunnan</strain>
    </source>
</reference>
<gene>
    <name evidence="1" type="ORF">L1987_78038</name>
</gene>
<accession>A0ACB8ZG06</accession>